<dbReference type="InterPro" id="IPR025230">
    <property type="entry name" value="DUF4172"/>
</dbReference>
<geneLocation type="plasmid" evidence="2 3">
    <name>unnamed6</name>
</geneLocation>
<keyword evidence="3" id="KW-1185">Reference proteome</keyword>
<evidence type="ECO:0000313" key="2">
    <source>
        <dbReference type="EMBL" id="UOQ69705.1"/>
    </source>
</evidence>
<dbReference type="PROSITE" id="PS51459">
    <property type="entry name" value="FIDO"/>
    <property type="match status" value="1"/>
</dbReference>
<dbReference type="Proteomes" id="UP000830401">
    <property type="component" value="Plasmid unnamed6"/>
</dbReference>
<keyword evidence="2" id="KW-0614">Plasmid</keyword>
<protein>
    <submittedName>
        <fullName evidence="2">Fic family protein</fullName>
    </submittedName>
</protein>
<dbReference type="Pfam" id="PF02661">
    <property type="entry name" value="Fic"/>
    <property type="match status" value="1"/>
</dbReference>
<name>A0ABY4GFJ4_9BACT</name>
<dbReference type="InterPro" id="IPR036597">
    <property type="entry name" value="Fido-like_dom_sf"/>
</dbReference>
<evidence type="ECO:0000259" key="1">
    <source>
        <dbReference type="PROSITE" id="PS51459"/>
    </source>
</evidence>
<dbReference type="InterPro" id="IPR040198">
    <property type="entry name" value="Fido_containing"/>
</dbReference>
<proteinExistence type="predicted"/>
<dbReference type="PANTHER" id="PTHR13504">
    <property type="entry name" value="FIDO DOMAIN-CONTAINING PROTEIN DDB_G0283145"/>
    <property type="match status" value="1"/>
</dbReference>
<reference evidence="2" key="1">
    <citation type="submission" date="2022-04" db="EMBL/GenBank/DDBJ databases">
        <title>Hymenobacter sp. isolated from the air.</title>
        <authorList>
            <person name="Won M."/>
            <person name="Lee C.-M."/>
            <person name="Woen H.-Y."/>
            <person name="Kwon S.-W."/>
        </authorList>
    </citation>
    <scope>NUCLEOTIDE SEQUENCE</scope>
    <source>
        <strain evidence="2">5420S-77</strain>
        <plasmid evidence="2">unnamed6</plasmid>
    </source>
</reference>
<dbReference type="EMBL" id="CP095067">
    <property type="protein sequence ID" value="UOQ69705.1"/>
    <property type="molecule type" value="Genomic_DNA"/>
</dbReference>
<dbReference type="PANTHER" id="PTHR13504:SF33">
    <property type="entry name" value="FIC FAMILY PROTEIN"/>
    <property type="match status" value="1"/>
</dbReference>
<organism evidence="2 3">
    <name type="scientific">Hymenobacter volaticus</name>
    <dbReference type="NCBI Taxonomy" id="2932254"/>
    <lineage>
        <taxon>Bacteria</taxon>
        <taxon>Pseudomonadati</taxon>
        <taxon>Bacteroidota</taxon>
        <taxon>Cytophagia</taxon>
        <taxon>Cytophagales</taxon>
        <taxon>Hymenobacteraceae</taxon>
        <taxon>Hymenobacter</taxon>
    </lineage>
</organism>
<dbReference type="InterPro" id="IPR036388">
    <property type="entry name" value="WH-like_DNA-bd_sf"/>
</dbReference>
<evidence type="ECO:0000313" key="3">
    <source>
        <dbReference type="Proteomes" id="UP000830401"/>
    </source>
</evidence>
<dbReference type="InterPro" id="IPR003812">
    <property type="entry name" value="Fido"/>
</dbReference>
<sequence>MRRLTGYIYQLPKWPHFTWEHATVIGLLGSVRYQQGRLLGRLESLGLELRTEATLQTLTLEVLKSSEIEGELLPPASVRSSLATRLGLEQGGLPPTDRRVEGVVAMMLDATQQAQEPVTTERLFRWHHALFPTGHSGLYPLRVGAWRTGPMQIVSGPMGREWVHFEAPPADELDAHMQQFLAWFNASSDLDPVLKAAIVHFWFVTIHPFDDGNGRIARALADLQLTRADQTSQRCYSMSAQIQAERRAYYDLLETSQRGPLDLTPWLTWFLECFGRSLTQAEQTLEQVLAKARFWERHQHTSLTERQRHLLTRLLDGFEGKLTTSKWARMAKCSQDTAGRDIADLVTKGLLVKEGAGGRSTSYRLATQV</sequence>
<dbReference type="RefSeq" id="WP_245127554.1">
    <property type="nucleotide sequence ID" value="NZ_CP095067.1"/>
</dbReference>
<gene>
    <name evidence="2" type="ORF">MUN86_29040</name>
</gene>
<dbReference type="Gene3D" id="1.10.10.10">
    <property type="entry name" value="Winged helix-like DNA-binding domain superfamily/Winged helix DNA-binding domain"/>
    <property type="match status" value="1"/>
</dbReference>
<dbReference type="Gene3D" id="1.10.3290.10">
    <property type="entry name" value="Fido-like domain"/>
    <property type="match status" value="1"/>
</dbReference>
<feature type="domain" description="Fido" evidence="1">
    <location>
        <begin position="118"/>
        <end position="272"/>
    </location>
</feature>
<accession>A0ABY4GFJ4</accession>
<dbReference type="SUPFAM" id="SSF140931">
    <property type="entry name" value="Fic-like"/>
    <property type="match status" value="1"/>
</dbReference>
<dbReference type="Pfam" id="PF13776">
    <property type="entry name" value="DUF4172"/>
    <property type="match status" value="1"/>
</dbReference>